<evidence type="ECO:0000256" key="2">
    <source>
        <dbReference type="SAM" id="MobiDB-lite"/>
    </source>
</evidence>
<proteinExistence type="predicted"/>
<dbReference type="OrthoDB" id="306986at2759"/>
<name>A0A8S1TJE4_9CILI</name>
<dbReference type="Proteomes" id="UP000689195">
    <property type="component" value="Unassembled WGS sequence"/>
</dbReference>
<keyword evidence="4" id="KW-1185">Reference proteome</keyword>
<feature type="region of interest" description="Disordered" evidence="2">
    <location>
        <begin position="433"/>
        <end position="454"/>
    </location>
</feature>
<dbReference type="AlphaFoldDB" id="A0A8S1TJE4"/>
<reference evidence="3" key="1">
    <citation type="submission" date="2021-01" db="EMBL/GenBank/DDBJ databases">
        <authorList>
            <consortium name="Genoscope - CEA"/>
            <person name="William W."/>
        </authorList>
    </citation>
    <scope>NUCLEOTIDE SEQUENCE</scope>
</reference>
<evidence type="ECO:0000313" key="3">
    <source>
        <dbReference type="EMBL" id="CAD8151099.1"/>
    </source>
</evidence>
<comment type="caution">
    <text evidence="3">The sequence shown here is derived from an EMBL/GenBank/DDBJ whole genome shotgun (WGS) entry which is preliminary data.</text>
</comment>
<dbReference type="EMBL" id="CAJJDO010000021">
    <property type="protein sequence ID" value="CAD8151099.1"/>
    <property type="molecule type" value="Genomic_DNA"/>
</dbReference>
<evidence type="ECO:0000313" key="4">
    <source>
        <dbReference type="Proteomes" id="UP000689195"/>
    </source>
</evidence>
<organism evidence="3 4">
    <name type="scientific">Paramecium pentaurelia</name>
    <dbReference type="NCBI Taxonomy" id="43138"/>
    <lineage>
        <taxon>Eukaryota</taxon>
        <taxon>Sar</taxon>
        <taxon>Alveolata</taxon>
        <taxon>Ciliophora</taxon>
        <taxon>Intramacronucleata</taxon>
        <taxon>Oligohymenophorea</taxon>
        <taxon>Peniculida</taxon>
        <taxon>Parameciidae</taxon>
        <taxon>Paramecium</taxon>
    </lineage>
</organism>
<feature type="compositionally biased region" description="Polar residues" evidence="2">
    <location>
        <begin position="437"/>
        <end position="454"/>
    </location>
</feature>
<keyword evidence="1" id="KW-0175">Coiled coil</keyword>
<sequence length="454" mass="54239">MQVQKDIVVPKPQIIMCEEKKKKEAKYVAMPHKQDPIFVSQKYLDELKLKNQNIPYFKIEDVFDDWKNAYKYFNNNYSNLNYYCRYISDQNFSIQEKDIDEKVDKLQDQILRQLDQMREKLKENLKEFKKYYQEKVEKYSKPFDKIKDDYEKFKHNLSTFKQDEKKSLDSLKQSLKPFVKKLVQTESKEDFKKDQIVEKVDDLRKNQPYYINSQIWDTYQQMIERSIIELQDSYISKNSFQQTQIPNKGFIFQIFQRIKHDKTFEQEPNQLQHLLTDKLRPLFSCSSEDLLKNLYNNKDDLKNNVIIALIRTSTDQSIGFYYNAKQKSKSLLFSLTKNIILPVKDGFELEMAEHESQSPTLKFGQDLILTSDFKKCTSILGDAFDLRGVDYKIAEKATYLANGVYFDIEHFELYRIEDEDLLKPIQLQIHKGPPFLPQNQQQQDIRTTNFVPQK</sequence>
<accession>A0A8S1TJE4</accession>
<feature type="coiled-coil region" evidence="1">
    <location>
        <begin position="103"/>
        <end position="138"/>
    </location>
</feature>
<protein>
    <recommendedName>
        <fullName evidence="5">TLDc domain-containing protein</fullName>
    </recommendedName>
</protein>
<evidence type="ECO:0008006" key="5">
    <source>
        <dbReference type="Google" id="ProtNLM"/>
    </source>
</evidence>
<evidence type="ECO:0000256" key="1">
    <source>
        <dbReference type="SAM" id="Coils"/>
    </source>
</evidence>
<gene>
    <name evidence="3" type="ORF">PPENT_87.1.T0210171</name>
</gene>